<feature type="domain" description="Acyclic terpene utilisation N-terminal" evidence="1">
    <location>
        <begin position="240"/>
        <end position="398"/>
    </location>
</feature>
<proteinExistence type="predicted"/>
<reference evidence="2 3" key="1">
    <citation type="submission" date="2014-12" db="EMBL/GenBank/DDBJ databases">
        <title>Draft genome sequence of Paenibacillus kamchatkensis strain B-2647.</title>
        <authorList>
            <person name="Karlyshev A.V."/>
            <person name="Kudryashova E.B."/>
        </authorList>
    </citation>
    <scope>NUCLEOTIDE SEQUENCE [LARGE SCALE GENOMIC DNA]</scope>
    <source>
        <strain evidence="2 3">VKM B-2647</strain>
    </source>
</reference>
<dbReference type="EMBL" id="JXAK01000001">
    <property type="protein sequence ID" value="KIL42485.1"/>
    <property type="molecule type" value="Genomic_DNA"/>
</dbReference>
<dbReference type="Proteomes" id="UP000031967">
    <property type="component" value="Unassembled WGS sequence"/>
</dbReference>
<accession>A0ABR5ANE6</accession>
<organism evidence="2 3">
    <name type="scientific">Gordoniibacillus kamchatkensis</name>
    <dbReference type="NCBI Taxonomy" id="1590651"/>
    <lineage>
        <taxon>Bacteria</taxon>
        <taxon>Bacillati</taxon>
        <taxon>Bacillota</taxon>
        <taxon>Bacilli</taxon>
        <taxon>Bacillales</taxon>
        <taxon>Paenibacillaceae</taxon>
        <taxon>Gordoniibacillus</taxon>
    </lineage>
</organism>
<evidence type="ECO:0000259" key="1">
    <source>
        <dbReference type="Pfam" id="PF07287"/>
    </source>
</evidence>
<keyword evidence="3" id="KW-1185">Reference proteome</keyword>
<comment type="caution">
    <text evidence="2">The sequence shown here is derived from an EMBL/GenBank/DDBJ whole genome shotgun (WGS) entry which is preliminary data.</text>
</comment>
<gene>
    <name evidence="2" type="ORF">SD70_00890</name>
</gene>
<dbReference type="Pfam" id="PF07287">
    <property type="entry name" value="AtuA"/>
    <property type="match status" value="2"/>
</dbReference>
<sequence>MEEFRILSPTGILGYGFPVESFKNGMGKRPHAIAVDAGSTDPGPYYLGSGISFTDRRAVKRDLEIILTAAIGQRIPVIIGTAGGCGGNPHLEWNLEIIKEIAREKDLRFKMAIIQAETSSDYVSACMEQGRLSSLYPAPELTTEQLEATVRIVGQMGIEPFLKALEYGVQVILAGRSYDPAVFAALAVKKGYDRGLALHLGKILECACVAATPGSASDCMFGYLGSDYFKVETLTDKRKCTTLSVAAHTLYEKTDPYKLPGPGGVLDLTGTRFEQIDGSCVRVTGSVFLPSEKYTVKLEGVKKSGYRTVSIAGTRDPVMIGKLDHILKAVQEITHNNFKESGMIYNLGFKIYGKNGIMGNLEPVRDIQSHELGIVIDVIAEDQEIANTICSFARSTLMHYGYEGRVSTAGNLAFPFSPSEFKAGEVYEFSIYHLIEVEDPNELFPIEILDIGV</sequence>
<evidence type="ECO:0000313" key="3">
    <source>
        <dbReference type="Proteomes" id="UP000031967"/>
    </source>
</evidence>
<dbReference type="InterPro" id="IPR010839">
    <property type="entry name" value="AtuA_N"/>
</dbReference>
<feature type="domain" description="Acyclic terpene utilisation N-terminal" evidence="1">
    <location>
        <begin position="61"/>
        <end position="210"/>
    </location>
</feature>
<name>A0ABR5ANE6_9BACL</name>
<dbReference type="RefSeq" id="WP_041044803.1">
    <property type="nucleotide sequence ID" value="NZ_JXAK01000001.1"/>
</dbReference>
<protein>
    <submittedName>
        <fullName evidence="2">3-methylaspartate ammonia-lyase</fullName>
    </submittedName>
</protein>
<evidence type="ECO:0000313" key="2">
    <source>
        <dbReference type="EMBL" id="KIL42485.1"/>
    </source>
</evidence>